<evidence type="ECO:0000313" key="2">
    <source>
        <dbReference type="Proteomes" id="UP001139411"/>
    </source>
</evidence>
<sequence>MRYLLGILVVICLVWICSKCIGCSYKKGVFKPGALTPAGYHVRDHRVYYYGGLMNDSIKELVDVDAATFEIVRLDTDIPGYVSSSYYAHDHKQVYYRGYTVPGADPGSFKATGQYSGQDKNHVYDQTRVLPNDPYNKN</sequence>
<dbReference type="AlphaFoldDB" id="A0A9X1TS22"/>
<accession>A0A9X1TS22</accession>
<evidence type="ECO:0000313" key="1">
    <source>
        <dbReference type="EMBL" id="MCF2496853.1"/>
    </source>
</evidence>
<dbReference type="RefSeq" id="WP_235176473.1">
    <property type="nucleotide sequence ID" value="NZ_JAKFFV010000002.1"/>
</dbReference>
<organism evidence="1 2">
    <name type="scientific">Dyadobacter chenhuakuii</name>
    <dbReference type="NCBI Taxonomy" id="2909339"/>
    <lineage>
        <taxon>Bacteria</taxon>
        <taxon>Pseudomonadati</taxon>
        <taxon>Bacteroidota</taxon>
        <taxon>Cytophagia</taxon>
        <taxon>Cytophagales</taxon>
        <taxon>Spirosomataceae</taxon>
        <taxon>Dyadobacter</taxon>
    </lineage>
</organism>
<dbReference type="Pfam" id="PF13644">
    <property type="entry name" value="DKNYY"/>
    <property type="match status" value="1"/>
</dbReference>
<protein>
    <submittedName>
        <fullName evidence="1">DKNYY domain-containing protein</fullName>
    </submittedName>
</protein>
<dbReference type="Proteomes" id="UP001139411">
    <property type="component" value="Unassembled WGS sequence"/>
</dbReference>
<dbReference type="InterPro" id="IPR027375">
    <property type="entry name" value="DKNYY"/>
</dbReference>
<comment type="caution">
    <text evidence="1">The sequence shown here is derived from an EMBL/GenBank/DDBJ whole genome shotgun (WGS) entry which is preliminary data.</text>
</comment>
<dbReference type="EMBL" id="JAKFFV010000002">
    <property type="protein sequence ID" value="MCF2496853.1"/>
    <property type="molecule type" value="Genomic_DNA"/>
</dbReference>
<proteinExistence type="predicted"/>
<reference evidence="1" key="1">
    <citation type="submission" date="2022-01" db="EMBL/GenBank/DDBJ databases">
        <title>Novel species in genus Dyadobacter.</title>
        <authorList>
            <person name="Ma C."/>
        </authorList>
    </citation>
    <scope>NUCLEOTIDE SEQUENCE</scope>
    <source>
        <strain evidence="1">CY357</strain>
    </source>
</reference>
<gene>
    <name evidence="1" type="ORF">L0661_00945</name>
</gene>
<name>A0A9X1TS22_9BACT</name>